<dbReference type="AlphaFoldDB" id="A0A1A8T7X1"/>
<proteinExistence type="predicted"/>
<evidence type="ECO:0000313" key="3">
    <source>
        <dbReference type="EMBL" id="SBS28404.1"/>
    </source>
</evidence>
<keyword evidence="1" id="KW-0812">Transmembrane</keyword>
<evidence type="ECO:0000259" key="2">
    <source>
        <dbReference type="Pfam" id="PF09834"/>
    </source>
</evidence>
<organism evidence="3 4">
    <name type="scientific">Marinomonas spartinae</name>
    <dbReference type="NCBI Taxonomy" id="1792290"/>
    <lineage>
        <taxon>Bacteria</taxon>
        <taxon>Pseudomonadati</taxon>
        <taxon>Pseudomonadota</taxon>
        <taxon>Gammaproteobacteria</taxon>
        <taxon>Oceanospirillales</taxon>
        <taxon>Oceanospirillaceae</taxon>
        <taxon>Marinomonas</taxon>
    </lineage>
</organism>
<evidence type="ECO:0000313" key="4">
    <source>
        <dbReference type="Proteomes" id="UP000092544"/>
    </source>
</evidence>
<dbReference type="Proteomes" id="UP000092544">
    <property type="component" value="Unassembled WGS sequence"/>
</dbReference>
<feature type="domain" description="DUF2061" evidence="2">
    <location>
        <begin position="1"/>
        <end position="52"/>
    </location>
</feature>
<keyword evidence="1" id="KW-1133">Transmembrane helix</keyword>
<feature type="transmembrane region" description="Helical" evidence="1">
    <location>
        <begin position="12"/>
        <end position="35"/>
    </location>
</feature>
<evidence type="ECO:0000256" key="1">
    <source>
        <dbReference type="SAM" id="Phobius"/>
    </source>
</evidence>
<dbReference type="OrthoDB" id="9133582at2"/>
<accession>A0A1A8T7X1</accession>
<dbReference type="Pfam" id="PF09834">
    <property type="entry name" value="DUF2061"/>
    <property type="match status" value="1"/>
</dbReference>
<keyword evidence="1" id="KW-0472">Membrane</keyword>
<sequence>MTKTLTFAVMHFTIAFTVAYVITGSVLVGGAVALIEPAINTVAFYFHEKIWARYSGSNSQAMLVNIVESASESYALRSM</sequence>
<protein>
    <recommendedName>
        <fullName evidence="2">DUF2061 domain-containing protein</fullName>
    </recommendedName>
</protein>
<reference evidence="3 4" key="1">
    <citation type="submission" date="2016-06" db="EMBL/GenBank/DDBJ databases">
        <authorList>
            <person name="Kjaerup R.B."/>
            <person name="Dalgaard T.S."/>
            <person name="Juul-Madsen H.R."/>
        </authorList>
    </citation>
    <scope>NUCLEOTIDE SEQUENCE [LARGE SCALE GENOMIC DNA]</scope>
    <source>
        <strain evidence="3 4">CECT 8886</strain>
    </source>
</reference>
<dbReference type="STRING" id="1792290.MSP8886_01160"/>
<gene>
    <name evidence="3" type="ORF">MSP8886_01160</name>
</gene>
<dbReference type="EMBL" id="FLOB01000002">
    <property type="protein sequence ID" value="SBS28404.1"/>
    <property type="molecule type" value="Genomic_DNA"/>
</dbReference>
<keyword evidence="4" id="KW-1185">Reference proteome</keyword>
<dbReference type="InterPro" id="IPR018638">
    <property type="entry name" value="DUF2061_membrane"/>
</dbReference>
<name>A0A1A8T7X1_9GAMM</name>
<dbReference type="RefSeq" id="WP_067013649.1">
    <property type="nucleotide sequence ID" value="NZ_FLOB01000002.1"/>
</dbReference>